<keyword evidence="2" id="KW-0238">DNA-binding</keyword>
<feature type="compositionally biased region" description="Low complexity" evidence="4">
    <location>
        <begin position="267"/>
        <end position="315"/>
    </location>
</feature>
<dbReference type="EMBL" id="JAWQEG010006320">
    <property type="protein sequence ID" value="KAK3855172.1"/>
    <property type="molecule type" value="Genomic_DNA"/>
</dbReference>
<feature type="compositionally biased region" description="Polar residues" evidence="4">
    <location>
        <begin position="250"/>
        <end position="261"/>
    </location>
</feature>
<accession>A0AAE1BQL9</accession>
<comment type="caution">
    <text evidence="5">The sequence shown here is derived from an EMBL/GenBank/DDBJ whole genome shotgun (WGS) entry which is preliminary data.</text>
</comment>
<dbReference type="PANTHER" id="PTHR10126">
    <property type="entry name" value="TATA-BOX BINDING PROTEIN"/>
    <property type="match status" value="1"/>
</dbReference>
<dbReference type="Proteomes" id="UP001286313">
    <property type="component" value="Unassembled WGS sequence"/>
</dbReference>
<dbReference type="SUPFAM" id="SSF55945">
    <property type="entry name" value="TATA-box binding protein-like"/>
    <property type="match status" value="2"/>
</dbReference>
<reference evidence="5" key="1">
    <citation type="submission" date="2023-10" db="EMBL/GenBank/DDBJ databases">
        <title>Genome assemblies of two species of porcelain crab, Petrolisthes cinctipes and Petrolisthes manimaculis (Anomura: Porcellanidae).</title>
        <authorList>
            <person name="Angst P."/>
        </authorList>
    </citation>
    <scope>NUCLEOTIDE SEQUENCE</scope>
    <source>
        <strain evidence="5">PB745_01</strain>
        <tissue evidence="5">Gill</tissue>
    </source>
</reference>
<organism evidence="5 6">
    <name type="scientific">Petrolisthes cinctipes</name>
    <name type="common">Flat porcelain crab</name>
    <dbReference type="NCBI Taxonomy" id="88211"/>
    <lineage>
        <taxon>Eukaryota</taxon>
        <taxon>Metazoa</taxon>
        <taxon>Ecdysozoa</taxon>
        <taxon>Arthropoda</taxon>
        <taxon>Crustacea</taxon>
        <taxon>Multicrustacea</taxon>
        <taxon>Malacostraca</taxon>
        <taxon>Eumalacostraca</taxon>
        <taxon>Eucarida</taxon>
        <taxon>Decapoda</taxon>
        <taxon>Pleocyemata</taxon>
        <taxon>Anomura</taxon>
        <taxon>Galatheoidea</taxon>
        <taxon>Porcellanidae</taxon>
        <taxon>Petrolisthes</taxon>
    </lineage>
</organism>
<dbReference type="GO" id="GO:0003677">
    <property type="term" value="F:DNA binding"/>
    <property type="evidence" value="ECO:0007669"/>
    <property type="project" value="UniProtKB-KW"/>
</dbReference>
<dbReference type="GO" id="GO:0006352">
    <property type="term" value="P:DNA-templated transcription initiation"/>
    <property type="evidence" value="ECO:0007669"/>
    <property type="project" value="InterPro"/>
</dbReference>
<keyword evidence="3" id="KW-0804">Transcription</keyword>
<dbReference type="Pfam" id="PF00352">
    <property type="entry name" value="TBP"/>
    <property type="match status" value="2"/>
</dbReference>
<feature type="compositionally biased region" description="Low complexity" evidence="4">
    <location>
        <begin position="325"/>
        <end position="334"/>
    </location>
</feature>
<evidence type="ECO:0000313" key="6">
    <source>
        <dbReference type="Proteomes" id="UP001286313"/>
    </source>
</evidence>
<gene>
    <name evidence="5" type="ORF">Pcinc_038404</name>
</gene>
<keyword evidence="6" id="KW-1185">Reference proteome</keyword>
<dbReference type="InterPro" id="IPR012295">
    <property type="entry name" value="TBP_dom_sf"/>
</dbReference>
<dbReference type="AlphaFoldDB" id="A0AAE1BQL9"/>
<feature type="region of interest" description="Disordered" evidence="4">
    <location>
        <begin position="244"/>
        <end position="334"/>
    </location>
</feature>
<feature type="region of interest" description="Disordered" evidence="4">
    <location>
        <begin position="1"/>
        <end position="86"/>
    </location>
</feature>
<dbReference type="Gene3D" id="3.30.310.10">
    <property type="entry name" value="TATA-Binding Protein"/>
    <property type="match status" value="2"/>
</dbReference>
<sequence length="474" mass="54369">MTNGKQQQESWSNVKLSSTLKCGNTKQQQQRQKKAKKLKLSKESSVKDGNTEQRKIKAEKCKEPNKESMMEDQCQESPPKVKGDEEDEIESESIPTVDVVFSNVVSSFYLGRELNLVEIAREAYNVELKPNGALEMALRRPPTVACIWSSGKVTCTGHYEPELSLAVTYKIEDPKATLKVFNTGSVTITASKIENILKAIEHVYPIAQEFKRIRNEREEDDFQRKQERKFASIHYAHCSTTTPLHPPYNVHNTTRSNTTTPLHPPYTVHNTTHSNTTTPLHPPYTVHNTTHSNTTTPLHPPYTVHNTTHSNTTTPLHPPYTVHNTTRSSTTSTPSLHCTQHHSFQHHFYTFTQHYIHTLSNTTSTPSHNTTHSFQHHFYTFTQHYTLFPIPLLHLHTTLHTLSNITSTPSHNTTYTFQYHFYTFTQHYIHTLSNTTSTPSHNTTLSFQHHLYTFTQHYIHTLSNTTFTPYTVHS</sequence>
<comment type="similarity">
    <text evidence="1">Belongs to the TBP family.</text>
</comment>
<dbReference type="InterPro" id="IPR000814">
    <property type="entry name" value="TBP"/>
</dbReference>
<protein>
    <submittedName>
        <fullName evidence="5">Uncharacterized protein</fullName>
    </submittedName>
</protein>
<evidence type="ECO:0000256" key="1">
    <source>
        <dbReference type="ARBA" id="ARBA00005560"/>
    </source>
</evidence>
<feature type="compositionally biased region" description="Polar residues" evidence="4">
    <location>
        <begin position="1"/>
        <end position="25"/>
    </location>
</feature>
<proteinExistence type="inferred from homology"/>
<evidence type="ECO:0000256" key="4">
    <source>
        <dbReference type="SAM" id="MobiDB-lite"/>
    </source>
</evidence>
<evidence type="ECO:0000313" key="5">
    <source>
        <dbReference type="EMBL" id="KAK3855172.1"/>
    </source>
</evidence>
<evidence type="ECO:0000256" key="2">
    <source>
        <dbReference type="ARBA" id="ARBA00023125"/>
    </source>
</evidence>
<feature type="compositionally biased region" description="Basic and acidic residues" evidence="4">
    <location>
        <begin position="40"/>
        <end position="69"/>
    </location>
</feature>
<evidence type="ECO:0000256" key="3">
    <source>
        <dbReference type="ARBA" id="ARBA00023163"/>
    </source>
</evidence>
<name>A0AAE1BQL9_PETCI</name>